<keyword evidence="1" id="KW-0472">Membrane</keyword>
<dbReference type="RefSeq" id="WP_010898047.1">
    <property type="nucleotide sequence ID" value="NC_002570.2"/>
</dbReference>
<evidence type="ECO:0000313" key="3">
    <source>
        <dbReference type="Proteomes" id="UP000001258"/>
    </source>
</evidence>
<sequence>MLRKQDKMTLHVKKEFERMQLQLAPIIRKSTIYSFISIPLLSFALFNLFLFLFNGELPIQDFTIAIAIFCLMGAFGLALFKESMHKNKEFIDSSITYIKDRIATSSYVPDQAKERYLHDIKEDPRQVFWVFQQFLEQEERIKRLDEIDD</sequence>
<dbReference type="InterPro" id="IPR020205">
    <property type="entry name" value="Uncharacterised_YwnF_TM"/>
</dbReference>
<name>Q9KBN9_HALH5</name>
<gene>
    <name evidence="2" type="ordered locus">BH1886</name>
</gene>
<reference evidence="2 3" key="1">
    <citation type="journal article" date="2000" name="Nucleic Acids Res.">
        <title>Complete genome sequence of the alkaliphilic bacterium Bacillus halodurans and genomic sequence comparison with Bacillus subtilis.</title>
        <authorList>
            <person name="Takami H."/>
            <person name="Nakasone K."/>
            <person name="Takaki Y."/>
            <person name="Maeno G."/>
            <person name="Sasaki R."/>
            <person name="Masui N."/>
            <person name="Fuji F."/>
            <person name="Hirama C."/>
            <person name="Nakamura Y."/>
            <person name="Ogasawara N."/>
            <person name="Kuhara S."/>
            <person name="Horikoshi K."/>
        </authorList>
    </citation>
    <scope>NUCLEOTIDE SEQUENCE [LARGE SCALE GENOMIC DNA]</scope>
    <source>
        <strain evidence="3">ATCC BAA-125 / DSM 18197 / FERM 7344 / JCM 9153 / C-125</strain>
    </source>
</reference>
<feature type="transmembrane region" description="Helical" evidence="1">
    <location>
        <begin position="32"/>
        <end position="53"/>
    </location>
</feature>
<dbReference type="eggNOG" id="ENOG5032ZHT">
    <property type="taxonomic scope" value="Bacteria"/>
</dbReference>
<dbReference type="Pfam" id="PF17370">
    <property type="entry name" value="DUF5392"/>
    <property type="match status" value="1"/>
</dbReference>
<keyword evidence="1" id="KW-0812">Transmembrane</keyword>
<proteinExistence type="predicted"/>
<accession>Q9KBN9</accession>
<dbReference type="KEGG" id="bha:BH1886"/>
<keyword evidence="1" id="KW-1133">Transmembrane helix</keyword>
<protein>
    <submittedName>
        <fullName evidence="2">BH1886 protein</fullName>
    </submittedName>
</protein>
<evidence type="ECO:0000313" key="2">
    <source>
        <dbReference type="EMBL" id="BAB05605.1"/>
    </source>
</evidence>
<dbReference type="AlphaFoldDB" id="Q9KBN9"/>
<dbReference type="EMBL" id="BA000004">
    <property type="protein sequence ID" value="BAB05605.1"/>
    <property type="molecule type" value="Genomic_DNA"/>
</dbReference>
<keyword evidence="3" id="KW-1185">Reference proteome</keyword>
<dbReference type="HOGENOM" id="CLU_146510_0_0_9"/>
<organism evidence="2 3">
    <name type="scientific">Halalkalibacterium halodurans (strain ATCC BAA-125 / DSM 18197 / FERM 7344 / JCM 9153 / C-125)</name>
    <name type="common">Bacillus halodurans</name>
    <dbReference type="NCBI Taxonomy" id="272558"/>
    <lineage>
        <taxon>Bacteria</taxon>
        <taxon>Bacillati</taxon>
        <taxon>Bacillota</taxon>
        <taxon>Bacilli</taxon>
        <taxon>Bacillales</taxon>
        <taxon>Bacillaceae</taxon>
        <taxon>Halalkalibacterium (ex Joshi et al. 2022)</taxon>
    </lineage>
</organism>
<feature type="transmembrane region" description="Helical" evidence="1">
    <location>
        <begin position="59"/>
        <end position="80"/>
    </location>
</feature>
<dbReference type="STRING" id="272558.gene:10727784"/>
<evidence type="ECO:0000256" key="1">
    <source>
        <dbReference type="SAM" id="Phobius"/>
    </source>
</evidence>
<dbReference type="OrthoDB" id="2451415at2"/>
<dbReference type="Proteomes" id="UP000001258">
    <property type="component" value="Chromosome"/>
</dbReference>
<dbReference type="PIR" id="F83885">
    <property type="entry name" value="F83885"/>
</dbReference>